<evidence type="ECO:0000259" key="2">
    <source>
        <dbReference type="Pfam" id="PF08205"/>
    </source>
</evidence>
<feature type="domain" description="CD80-like immunoglobulin C2-set" evidence="2">
    <location>
        <begin position="19"/>
        <end position="90"/>
    </location>
</feature>
<dbReference type="Gene3D" id="2.60.40.10">
    <property type="entry name" value="Immunoglobulins"/>
    <property type="match status" value="1"/>
</dbReference>
<keyword evidence="4" id="KW-1185">Reference proteome</keyword>
<comment type="caution">
    <text evidence="3">The sequence shown here is derived from an EMBL/GenBank/DDBJ whole genome shotgun (WGS) entry which is preliminary data.</text>
</comment>
<dbReference type="InterPro" id="IPR013162">
    <property type="entry name" value="CD80_C2-set"/>
</dbReference>
<protein>
    <recommendedName>
        <fullName evidence="2">CD80-like immunoglobulin C2-set domain-containing protein</fullName>
    </recommendedName>
</protein>
<dbReference type="AlphaFoldDB" id="A0A9D4JKU5"/>
<accession>A0A9D4JKU5</accession>
<dbReference type="Proteomes" id="UP000828390">
    <property type="component" value="Unassembled WGS sequence"/>
</dbReference>
<evidence type="ECO:0000256" key="1">
    <source>
        <dbReference type="ARBA" id="ARBA00023157"/>
    </source>
</evidence>
<dbReference type="EMBL" id="JAIWYP010000006">
    <property type="protein sequence ID" value="KAH3814024.1"/>
    <property type="molecule type" value="Genomic_DNA"/>
</dbReference>
<dbReference type="InterPro" id="IPR036179">
    <property type="entry name" value="Ig-like_dom_sf"/>
</dbReference>
<gene>
    <name evidence="3" type="ORF">DPMN_142501</name>
</gene>
<reference evidence="3" key="2">
    <citation type="submission" date="2020-11" db="EMBL/GenBank/DDBJ databases">
        <authorList>
            <person name="McCartney M.A."/>
            <person name="Auch B."/>
            <person name="Kono T."/>
            <person name="Mallez S."/>
            <person name="Becker A."/>
            <person name="Gohl D.M."/>
            <person name="Silverstein K.A.T."/>
            <person name="Koren S."/>
            <person name="Bechman K.B."/>
            <person name="Herman A."/>
            <person name="Abrahante J.E."/>
            <person name="Garbe J."/>
        </authorList>
    </citation>
    <scope>NUCLEOTIDE SEQUENCE</scope>
    <source>
        <strain evidence="3">Duluth1</strain>
        <tissue evidence="3">Whole animal</tissue>
    </source>
</reference>
<organism evidence="3 4">
    <name type="scientific">Dreissena polymorpha</name>
    <name type="common">Zebra mussel</name>
    <name type="synonym">Mytilus polymorpha</name>
    <dbReference type="NCBI Taxonomy" id="45954"/>
    <lineage>
        <taxon>Eukaryota</taxon>
        <taxon>Metazoa</taxon>
        <taxon>Spiralia</taxon>
        <taxon>Lophotrochozoa</taxon>
        <taxon>Mollusca</taxon>
        <taxon>Bivalvia</taxon>
        <taxon>Autobranchia</taxon>
        <taxon>Heteroconchia</taxon>
        <taxon>Euheterodonta</taxon>
        <taxon>Imparidentia</taxon>
        <taxon>Neoheterodontei</taxon>
        <taxon>Myida</taxon>
        <taxon>Dreissenoidea</taxon>
        <taxon>Dreissenidae</taxon>
        <taxon>Dreissena</taxon>
    </lineage>
</organism>
<sequence>MCNSDTRCTYHIRLPNMAISYIRCVSSVGRPAPIITCYLNDKMPSDYSDDVGLTGYSSSLTVADVTSSILTMTPSTNYHDARMYCNVSYGYGKIMSNRILRINLLSYPTKPTIRYNMVFAPSSINVIKTVL</sequence>
<dbReference type="Pfam" id="PF08205">
    <property type="entry name" value="C2-set_2"/>
    <property type="match status" value="1"/>
</dbReference>
<proteinExistence type="predicted"/>
<dbReference type="InterPro" id="IPR013783">
    <property type="entry name" value="Ig-like_fold"/>
</dbReference>
<keyword evidence="1" id="KW-1015">Disulfide bond</keyword>
<name>A0A9D4JKU5_DREPO</name>
<evidence type="ECO:0000313" key="4">
    <source>
        <dbReference type="Proteomes" id="UP000828390"/>
    </source>
</evidence>
<reference evidence="3" key="1">
    <citation type="journal article" date="2019" name="bioRxiv">
        <title>The Genome of the Zebra Mussel, Dreissena polymorpha: A Resource for Invasive Species Research.</title>
        <authorList>
            <person name="McCartney M.A."/>
            <person name="Auch B."/>
            <person name="Kono T."/>
            <person name="Mallez S."/>
            <person name="Zhang Y."/>
            <person name="Obille A."/>
            <person name="Becker A."/>
            <person name="Abrahante J.E."/>
            <person name="Garbe J."/>
            <person name="Badalamenti J.P."/>
            <person name="Herman A."/>
            <person name="Mangelson H."/>
            <person name="Liachko I."/>
            <person name="Sullivan S."/>
            <person name="Sone E.D."/>
            <person name="Koren S."/>
            <person name="Silverstein K.A.T."/>
            <person name="Beckman K.B."/>
            <person name="Gohl D.M."/>
        </authorList>
    </citation>
    <scope>NUCLEOTIDE SEQUENCE</scope>
    <source>
        <strain evidence="3">Duluth1</strain>
        <tissue evidence="3">Whole animal</tissue>
    </source>
</reference>
<evidence type="ECO:0000313" key="3">
    <source>
        <dbReference type="EMBL" id="KAH3814024.1"/>
    </source>
</evidence>
<dbReference type="SUPFAM" id="SSF48726">
    <property type="entry name" value="Immunoglobulin"/>
    <property type="match status" value="1"/>
</dbReference>